<protein>
    <submittedName>
        <fullName evidence="2">Nuclear transport factor 2 family protein</fullName>
    </submittedName>
</protein>
<dbReference type="InterPro" id="IPR027843">
    <property type="entry name" value="DUF4440"/>
</dbReference>
<dbReference type="EMBL" id="QFYQ01000001">
    <property type="protein sequence ID" value="RAK55458.1"/>
    <property type="molecule type" value="Genomic_DNA"/>
</dbReference>
<gene>
    <name evidence="2" type="ORF">DJ017_13510</name>
</gene>
<dbReference type="Gene3D" id="3.10.450.50">
    <property type="match status" value="1"/>
</dbReference>
<dbReference type="InterPro" id="IPR032710">
    <property type="entry name" value="NTF2-like_dom_sf"/>
</dbReference>
<evidence type="ECO:0000313" key="3">
    <source>
        <dbReference type="Proteomes" id="UP000249254"/>
    </source>
</evidence>
<dbReference type="AlphaFoldDB" id="A0A328AR97"/>
<comment type="caution">
    <text evidence="2">The sequence shown here is derived from an EMBL/GenBank/DDBJ whole genome shotgun (WGS) entry which is preliminary data.</text>
</comment>
<accession>A0A328AR97</accession>
<dbReference type="OrthoDB" id="7375768at2"/>
<dbReference type="Proteomes" id="UP000249254">
    <property type="component" value="Unassembled WGS sequence"/>
</dbReference>
<evidence type="ECO:0000313" key="2">
    <source>
        <dbReference type="EMBL" id="RAK55458.1"/>
    </source>
</evidence>
<dbReference type="SUPFAM" id="SSF54427">
    <property type="entry name" value="NTF2-like"/>
    <property type="match status" value="1"/>
</dbReference>
<reference evidence="3" key="1">
    <citation type="submission" date="2018-05" db="EMBL/GenBank/DDBJ databases">
        <authorList>
            <person name="Li X."/>
        </authorList>
    </citation>
    <scope>NUCLEOTIDE SEQUENCE [LARGE SCALE GENOMIC DNA]</scope>
    <source>
        <strain evidence="3">LX32</strain>
    </source>
</reference>
<keyword evidence="3" id="KW-1185">Reference proteome</keyword>
<proteinExistence type="predicted"/>
<name>A0A328AR97_9CAUL</name>
<feature type="domain" description="DUF4440" evidence="1">
    <location>
        <begin position="9"/>
        <end position="116"/>
    </location>
</feature>
<evidence type="ECO:0000259" key="1">
    <source>
        <dbReference type="Pfam" id="PF14534"/>
    </source>
</evidence>
<organism evidence="2 3">
    <name type="scientific">Phenylobacterium soli</name>
    <dbReference type="NCBI Taxonomy" id="2170551"/>
    <lineage>
        <taxon>Bacteria</taxon>
        <taxon>Pseudomonadati</taxon>
        <taxon>Pseudomonadota</taxon>
        <taxon>Alphaproteobacteria</taxon>
        <taxon>Caulobacterales</taxon>
        <taxon>Caulobacteraceae</taxon>
        <taxon>Phenylobacterium</taxon>
    </lineage>
</organism>
<sequence length="126" mass="13506">MAVAPEDAIRARRKLTNKLIAAHDAARLKPFFASDARLIAGDGGLLTGAAAILEAFAGQFADPDFRTYVRETASVELDAAGERAAEAGRWTAYWAAGEMSGTYLASWRKVTGQWVIESELFVTLAG</sequence>
<dbReference type="RefSeq" id="WP_111529206.1">
    <property type="nucleotide sequence ID" value="NZ_JBHRSG010000003.1"/>
</dbReference>
<dbReference type="Pfam" id="PF14534">
    <property type="entry name" value="DUF4440"/>
    <property type="match status" value="1"/>
</dbReference>